<dbReference type="InterPro" id="IPR048254">
    <property type="entry name" value="CDP_ALCOHOL_P_TRANSF_CS"/>
</dbReference>
<gene>
    <name evidence="4" type="ORF">SAMN06295967_10830</name>
</gene>
<dbReference type="Pfam" id="PF01066">
    <property type="entry name" value="CDP-OH_P_transf"/>
    <property type="match status" value="1"/>
</dbReference>
<dbReference type="RefSeq" id="WP_089240278.1">
    <property type="nucleotide sequence ID" value="NZ_FZOK01000008.1"/>
</dbReference>
<accession>A0A239DWD5</accession>
<keyword evidence="3" id="KW-0812">Transmembrane</keyword>
<name>A0A239DWD5_9BACT</name>
<keyword evidence="5" id="KW-1185">Reference proteome</keyword>
<comment type="similarity">
    <text evidence="2">Belongs to the CDP-alcohol phosphatidyltransferase class-I family.</text>
</comment>
<evidence type="ECO:0000256" key="1">
    <source>
        <dbReference type="ARBA" id="ARBA00022679"/>
    </source>
</evidence>
<dbReference type="AlphaFoldDB" id="A0A239DWD5"/>
<sequence>MPKLSSEEKFVDVSDYGRPLARAFVNQVQHTRITPVQVTYLFGISGLIAIFCILHGLYLAAGFFLILKSILDAADGELARTKNRPSYTGRYLDSIFDIFLNFLFLGAIWYVTNSSIWATLLAFLSIQVQGTLYNYYYVILRHNTEGGERTSKIIENKRPKAFPIESQSTVDFLYDTYNILYGTFDKLIYRLDKSASDAPPFPKWFMSMISIYGLGFQLLIISALLSVGLIEFIIPFFIGYNVFLIVFIGLRKIFLT</sequence>
<dbReference type="GO" id="GO:0016780">
    <property type="term" value="F:phosphotransferase activity, for other substituted phosphate groups"/>
    <property type="evidence" value="ECO:0007669"/>
    <property type="project" value="InterPro"/>
</dbReference>
<feature type="transmembrane region" description="Helical" evidence="3">
    <location>
        <begin position="88"/>
        <end position="110"/>
    </location>
</feature>
<dbReference type="InterPro" id="IPR043130">
    <property type="entry name" value="CDP-OH_PTrfase_TM_dom"/>
</dbReference>
<dbReference type="GO" id="GO:0016020">
    <property type="term" value="C:membrane"/>
    <property type="evidence" value="ECO:0007669"/>
    <property type="project" value="InterPro"/>
</dbReference>
<keyword evidence="3" id="KW-0472">Membrane</keyword>
<evidence type="ECO:0000313" key="4">
    <source>
        <dbReference type="EMBL" id="SNS35914.1"/>
    </source>
</evidence>
<feature type="transmembrane region" description="Helical" evidence="3">
    <location>
        <begin position="116"/>
        <end position="136"/>
    </location>
</feature>
<evidence type="ECO:0000256" key="2">
    <source>
        <dbReference type="RuleBase" id="RU003750"/>
    </source>
</evidence>
<dbReference type="PROSITE" id="PS00379">
    <property type="entry name" value="CDP_ALCOHOL_P_TRANSF"/>
    <property type="match status" value="1"/>
</dbReference>
<protein>
    <submittedName>
        <fullName evidence="4">CDP-alcohol phosphatidyltransferase</fullName>
    </submittedName>
</protein>
<dbReference type="EMBL" id="FZOK01000008">
    <property type="protein sequence ID" value="SNS35914.1"/>
    <property type="molecule type" value="Genomic_DNA"/>
</dbReference>
<organism evidence="4 5">
    <name type="scientific">Belliella buryatensis</name>
    <dbReference type="NCBI Taxonomy" id="1500549"/>
    <lineage>
        <taxon>Bacteria</taxon>
        <taxon>Pseudomonadati</taxon>
        <taxon>Bacteroidota</taxon>
        <taxon>Cytophagia</taxon>
        <taxon>Cytophagales</taxon>
        <taxon>Cyclobacteriaceae</taxon>
        <taxon>Belliella</taxon>
    </lineage>
</organism>
<reference evidence="5" key="1">
    <citation type="submission" date="2017-06" db="EMBL/GenBank/DDBJ databases">
        <authorList>
            <person name="Varghese N."/>
            <person name="Submissions S."/>
        </authorList>
    </citation>
    <scope>NUCLEOTIDE SEQUENCE [LARGE SCALE GENOMIC DNA]</scope>
    <source>
        <strain evidence="5">5C</strain>
    </source>
</reference>
<feature type="transmembrane region" description="Helical" evidence="3">
    <location>
        <begin position="204"/>
        <end position="226"/>
    </location>
</feature>
<evidence type="ECO:0000256" key="3">
    <source>
        <dbReference type="SAM" id="Phobius"/>
    </source>
</evidence>
<keyword evidence="1 2" id="KW-0808">Transferase</keyword>
<dbReference type="InterPro" id="IPR000462">
    <property type="entry name" value="CDP-OH_P_trans"/>
</dbReference>
<dbReference type="Proteomes" id="UP000198480">
    <property type="component" value="Unassembled WGS sequence"/>
</dbReference>
<evidence type="ECO:0000313" key="5">
    <source>
        <dbReference type="Proteomes" id="UP000198480"/>
    </source>
</evidence>
<dbReference type="GO" id="GO:0008654">
    <property type="term" value="P:phospholipid biosynthetic process"/>
    <property type="evidence" value="ECO:0007669"/>
    <property type="project" value="InterPro"/>
</dbReference>
<dbReference type="OrthoDB" id="1198827at2"/>
<feature type="transmembrane region" description="Helical" evidence="3">
    <location>
        <begin position="232"/>
        <end position="250"/>
    </location>
</feature>
<proteinExistence type="inferred from homology"/>
<dbReference type="Gene3D" id="1.20.120.1760">
    <property type="match status" value="1"/>
</dbReference>
<feature type="transmembrane region" description="Helical" evidence="3">
    <location>
        <begin position="40"/>
        <end position="67"/>
    </location>
</feature>
<keyword evidence="3" id="KW-1133">Transmembrane helix</keyword>